<accession>A0A699YTI7</accession>
<reference evidence="1 2" key="1">
    <citation type="submission" date="2020-02" db="EMBL/GenBank/DDBJ databases">
        <title>Draft genome sequence of Haematococcus lacustris strain NIES-144.</title>
        <authorList>
            <person name="Morimoto D."/>
            <person name="Nakagawa S."/>
            <person name="Yoshida T."/>
            <person name="Sawayama S."/>
        </authorList>
    </citation>
    <scope>NUCLEOTIDE SEQUENCE [LARGE SCALE GENOMIC DNA]</scope>
    <source>
        <strain evidence="1 2">NIES-144</strain>
    </source>
</reference>
<dbReference type="AlphaFoldDB" id="A0A699YTI7"/>
<comment type="caution">
    <text evidence="1">The sequence shown here is derived from an EMBL/GenBank/DDBJ whole genome shotgun (WGS) entry which is preliminary data.</text>
</comment>
<organism evidence="1 2">
    <name type="scientific">Haematococcus lacustris</name>
    <name type="common">Green alga</name>
    <name type="synonym">Haematococcus pluvialis</name>
    <dbReference type="NCBI Taxonomy" id="44745"/>
    <lineage>
        <taxon>Eukaryota</taxon>
        <taxon>Viridiplantae</taxon>
        <taxon>Chlorophyta</taxon>
        <taxon>core chlorophytes</taxon>
        <taxon>Chlorophyceae</taxon>
        <taxon>CS clade</taxon>
        <taxon>Chlamydomonadales</taxon>
        <taxon>Haematococcaceae</taxon>
        <taxon>Haematococcus</taxon>
    </lineage>
</organism>
<evidence type="ECO:0000313" key="2">
    <source>
        <dbReference type="Proteomes" id="UP000485058"/>
    </source>
</evidence>
<name>A0A699YTI7_HAELA</name>
<sequence>MSVVCREWYRRIREGRYRTHSTRLVAAKAMVDIASEADAADSTDVECDGDAQDMSVPASASGKHCVYVLSYPGGPFYAGQTGDLARRLKAHRTRSTRFPHRGPSTALAYVQLPPEHAALASRIERDTILALDKAGFVMASKRDGYRKNVN</sequence>
<evidence type="ECO:0000313" key="1">
    <source>
        <dbReference type="EMBL" id="GFH13150.1"/>
    </source>
</evidence>
<dbReference type="Proteomes" id="UP000485058">
    <property type="component" value="Unassembled WGS sequence"/>
</dbReference>
<dbReference type="EMBL" id="BLLF01000581">
    <property type="protein sequence ID" value="GFH13150.1"/>
    <property type="molecule type" value="Genomic_DNA"/>
</dbReference>
<proteinExistence type="predicted"/>
<keyword evidence="2" id="KW-1185">Reference proteome</keyword>
<gene>
    <name evidence="1" type="ORF">HaLaN_08980</name>
</gene>
<dbReference type="Gene3D" id="3.40.1440.10">
    <property type="entry name" value="GIY-YIG endonuclease"/>
    <property type="match status" value="1"/>
</dbReference>
<dbReference type="InterPro" id="IPR035901">
    <property type="entry name" value="GIY-YIG_endonuc_sf"/>
</dbReference>
<protein>
    <submittedName>
        <fullName evidence="1">DNA mismatch repair mitochondrial isoform X1</fullName>
    </submittedName>
</protein>